<evidence type="ECO:0000313" key="1">
    <source>
        <dbReference type="EMBL" id="CAL17515.1"/>
    </source>
</evidence>
<organism evidence="1 2">
    <name type="scientific">Alcanivorax borkumensis (strain ATCC 700651 / DSM 11573 / NCIMB 13689 / SK2)</name>
    <dbReference type="NCBI Taxonomy" id="393595"/>
    <lineage>
        <taxon>Bacteria</taxon>
        <taxon>Pseudomonadati</taxon>
        <taxon>Pseudomonadota</taxon>
        <taxon>Gammaproteobacteria</taxon>
        <taxon>Oceanospirillales</taxon>
        <taxon>Alcanivoracaceae</taxon>
        <taxon>Alcanivorax</taxon>
    </lineage>
</organism>
<dbReference type="AlphaFoldDB" id="Q0VMT3"/>
<name>Q0VMT3_ALCBS</name>
<dbReference type="RefSeq" id="WP_011589345.1">
    <property type="nucleotide sequence ID" value="NC_008260.1"/>
</dbReference>
<evidence type="ECO:0008006" key="3">
    <source>
        <dbReference type="Google" id="ProtNLM"/>
    </source>
</evidence>
<dbReference type="KEGG" id="abo:ABO_2067"/>
<accession>Q0VMT3</accession>
<protein>
    <recommendedName>
        <fullName evidence="3">Plasmid-related protein</fullName>
    </recommendedName>
</protein>
<dbReference type="Proteomes" id="UP000008871">
    <property type="component" value="Chromosome"/>
</dbReference>
<proteinExistence type="predicted"/>
<sequence length="76" mass="8861">METSATEKWLADKFKSPLLRMADLAEVLYRSEDGLRVSLYRDCELSQRLNAARVKIGRRVYFRIQDVARILDEGVQ</sequence>
<keyword evidence="2" id="KW-1185">Reference proteome</keyword>
<dbReference type="EMBL" id="AM286690">
    <property type="protein sequence ID" value="CAL17515.1"/>
    <property type="molecule type" value="Genomic_DNA"/>
</dbReference>
<evidence type="ECO:0000313" key="2">
    <source>
        <dbReference type="Proteomes" id="UP000008871"/>
    </source>
</evidence>
<dbReference type="eggNOG" id="ENOG5033E1B">
    <property type="taxonomic scope" value="Bacteria"/>
</dbReference>
<dbReference type="STRING" id="393595.ABO_2067"/>
<dbReference type="OrthoDB" id="8910937at2"/>
<dbReference type="HOGENOM" id="CLU_198216_0_0_6"/>
<reference evidence="1 2" key="1">
    <citation type="journal article" date="2006" name="Nat. Biotechnol.">
        <title>Genome sequence of the ubiquitous hydrocarbon-degrading marine bacterium Alcanivorax borkumensis.</title>
        <authorList>
            <person name="Schneiker S."/>
            <person name="Martins dos Santos V.A.P."/>
            <person name="Bartels D."/>
            <person name="Bekel T."/>
            <person name="Brecht M."/>
            <person name="Buhrmester J."/>
            <person name="Chernikova T.N."/>
            <person name="Denaro R."/>
            <person name="Ferrer M."/>
            <person name="Gertler C."/>
            <person name="Goesmann A."/>
            <person name="Golyshina O.V."/>
            <person name="Kaminski F."/>
            <person name="Khachane A.N."/>
            <person name="Lang S."/>
            <person name="Linke B."/>
            <person name="McHardy A.C."/>
            <person name="Meyer F."/>
            <person name="Nechitaylo T."/>
            <person name="Puehler A."/>
            <person name="Regenhardt D."/>
            <person name="Rupp O."/>
            <person name="Sabirova J.S."/>
            <person name="Selbitschka W."/>
            <person name="Yakimov M.M."/>
            <person name="Timmis K.N."/>
            <person name="Vorhoelter F.-J."/>
            <person name="Weidner S."/>
            <person name="Kaiser O."/>
            <person name="Golyshin P.N."/>
        </authorList>
    </citation>
    <scope>NUCLEOTIDE SEQUENCE [LARGE SCALE GENOMIC DNA]</scope>
    <source>
        <strain evidence="2">ATCC 700651 / DSM 11573 / NCIMB 13689 / SK2</strain>
    </source>
</reference>
<gene>
    <name evidence="1" type="ordered locus">ABO_2067</name>
</gene>